<evidence type="ECO:0000256" key="1">
    <source>
        <dbReference type="SAM" id="MobiDB-lite"/>
    </source>
</evidence>
<accession>X0YSX0</accession>
<dbReference type="AlphaFoldDB" id="X0YSX0"/>
<feature type="non-terminal residue" evidence="2">
    <location>
        <position position="139"/>
    </location>
</feature>
<sequence length="139" mass="14730">MAKMFYTAEEAAERLGKTQQELKKLVHEGVLREFRDAGKFNYKVEDIDELLATAGGADKPDDSGKSGSASATGEVVLEPVEDSSVEPAPSSGSDVLSLEEVDADDTAVGARPGQKQKEASVVPSVGVNVFDDEDLDEGR</sequence>
<comment type="caution">
    <text evidence="2">The sequence shown here is derived from an EMBL/GenBank/DDBJ whole genome shotgun (WGS) entry which is preliminary data.</text>
</comment>
<name>X0YSX0_9ZZZZ</name>
<evidence type="ECO:0000313" key="2">
    <source>
        <dbReference type="EMBL" id="GAG39766.1"/>
    </source>
</evidence>
<protein>
    <recommendedName>
        <fullName evidence="3">Helix-turn-helix domain-containing protein</fullName>
    </recommendedName>
</protein>
<organism evidence="2">
    <name type="scientific">marine sediment metagenome</name>
    <dbReference type="NCBI Taxonomy" id="412755"/>
    <lineage>
        <taxon>unclassified sequences</taxon>
        <taxon>metagenomes</taxon>
        <taxon>ecological metagenomes</taxon>
    </lineage>
</organism>
<reference evidence="2" key="1">
    <citation type="journal article" date="2014" name="Front. Microbiol.">
        <title>High frequency of phylogenetically diverse reductive dehalogenase-homologous genes in deep subseafloor sedimentary metagenomes.</title>
        <authorList>
            <person name="Kawai M."/>
            <person name="Futagami T."/>
            <person name="Toyoda A."/>
            <person name="Takaki Y."/>
            <person name="Nishi S."/>
            <person name="Hori S."/>
            <person name="Arai W."/>
            <person name="Tsubouchi T."/>
            <person name="Morono Y."/>
            <person name="Uchiyama I."/>
            <person name="Ito T."/>
            <person name="Fujiyama A."/>
            <person name="Inagaki F."/>
            <person name="Takami H."/>
        </authorList>
    </citation>
    <scope>NUCLEOTIDE SEQUENCE</scope>
    <source>
        <strain evidence="2">Expedition CK06-06</strain>
    </source>
</reference>
<dbReference type="EMBL" id="BARS01043455">
    <property type="protein sequence ID" value="GAG39766.1"/>
    <property type="molecule type" value="Genomic_DNA"/>
</dbReference>
<feature type="region of interest" description="Disordered" evidence="1">
    <location>
        <begin position="54"/>
        <end position="139"/>
    </location>
</feature>
<evidence type="ECO:0008006" key="3">
    <source>
        <dbReference type="Google" id="ProtNLM"/>
    </source>
</evidence>
<feature type="compositionally biased region" description="Acidic residues" evidence="1">
    <location>
        <begin position="130"/>
        <end position="139"/>
    </location>
</feature>
<proteinExistence type="predicted"/>
<gene>
    <name evidence="2" type="ORF">S01H1_65787</name>
</gene>